<gene>
    <name evidence="5" type="ORF">FOMPIDRAFT_1159940</name>
</gene>
<evidence type="ECO:0000313" key="6">
    <source>
        <dbReference type="Proteomes" id="UP000015241"/>
    </source>
</evidence>
<dbReference type="HOGENOM" id="CLU_072439_0_1_1"/>
<comment type="similarity">
    <text evidence="1">Belongs to the universal ribosomal protein uS11 family.</text>
</comment>
<dbReference type="GO" id="GO:0006412">
    <property type="term" value="P:translation"/>
    <property type="evidence" value="ECO:0007669"/>
    <property type="project" value="InterPro"/>
</dbReference>
<dbReference type="FunCoup" id="S8FNI6">
    <property type="interactions" value="118"/>
</dbReference>
<dbReference type="STRING" id="743788.S8FNI6"/>
<evidence type="ECO:0008006" key="7">
    <source>
        <dbReference type="Google" id="ProtNLM"/>
    </source>
</evidence>
<dbReference type="Pfam" id="PF00411">
    <property type="entry name" value="Ribosomal_S11"/>
    <property type="match status" value="1"/>
</dbReference>
<dbReference type="GO" id="GO:0003735">
    <property type="term" value="F:structural constituent of ribosome"/>
    <property type="evidence" value="ECO:0007669"/>
    <property type="project" value="InterPro"/>
</dbReference>
<evidence type="ECO:0000256" key="4">
    <source>
        <dbReference type="SAM" id="MobiDB-lite"/>
    </source>
</evidence>
<name>S8FNI6_FOMSC</name>
<dbReference type="InterPro" id="IPR001971">
    <property type="entry name" value="Ribosomal_uS11"/>
</dbReference>
<dbReference type="EMBL" id="KE504133">
    <property type="protein sequence ID" value="EPT02831.1"/>
    <property type="molecule type" value="Genomic_DNA"/>
</dbReference>
<dbReference type="HAMAP" id="MF_01310">
    <property type="entry name" value="Ribosomal_uS11"/>
    <property type="match status" value="1"/>
</dbReference>
<dbReference type="SUPFAM" id="SSF53137">
    <property type="entry name" value="Translational machinery components"/>
    <property type="match status" value="1"/>
</dbReference>
<feature type="region of interest" description="Disordered" evidence="4">
    <location>
        <begin position="38"/>
        <end position="64"/>
    </location>
</feature>
<dbReference type="Gene3D" id="3.30.420.80">
    <property type="entry name" value="Ribosomal protein S11"/>
    <property type="match status" value="1"/>
</dbReference>
<reference evidence="5 6" key="1">
    <citation type="journal article" date="2012" name="Science">
        <title>The Paleozoic origin of enzymatic lignin decomposition reconstructed from 31 fungal genomes.</title>
        <authorList>
            <person name="Floudas D."/>
            <person name="Binder M."/>
            <person name="Riley R."/>
            <person name="Barry K."/>
            <person name="Blanchette R.A."/>
            <person name="Henrissat B."/>
            <person name="Martinez A.T."/>
            <person name="Otillar R."/>
            <person name="Spatafora J.W."/>
            <person name="Yadav J.S."/>
            <person name="Aerts A."/>
            <person name="Benoit I."/>
            <person name="Boyd A."/>
            <person name="Carlson A."/>
            <person name="Copeland A."/>
            <person name="Coutinho P.M."/>
            <person name="de Vries R.P."/>
            <person name="Ferreira P."/>
            <person name="Findley K."/>
            <person name="Foster B."/>
            <person name="Gaskell J."/>
            <person name="Glotzer D."/>
            <person name="Gorecki P."/>
            <person name="Heitman J."/>
            <person name="Hesse C."/>
            <person name="Hori C."/>
            <person name="Igarashi K."/>
            <person name="Jurgens J.A."/>
            <person name="Kallen N."/>
            <person name="Kersten P."/>
            <person name="Kohler A."/>
            <person name="Kuees U."/>
            <person name="Kumar T.K.A."/>
            <person name="Kuo A."/>
            <person name="LaButti K."/>
            <person name="Larrondo L.F."/>
            <person name="Lindquist E."/>
            <person name="Ling A."/>
            <person name="Lombard V."/>
            <person name="Lucas S."/>
            <person name="Lundell T."/>
            <person name="Martin R."/>
            <person name="McLaughlin D.J."/>
            <person name="Morgenstern I."/>
            <person name="Morin E."/>
            <person name="Murat C."/>
            <person name="Nagy L.G."/>
            <person name="Nolan M."/>
            <person name="Ohm R.A."/>
            <person name="Patyshakuliyeva A."/>
            <person name="Rokas A."/>
            <person name="Ruiz-Duenas F.J."/>
            <person name="Sabat G."/>
            <person name="Salamov A."/>
            <person name="Samejima M."/>
            <person name="Schmutz J."/>
            <person name="Slot J.C."/>
            <person name="St John F."/>
            <person name="Stenlid J."/>
            <person name="Sun H."/>
            <person name="Sun S."/>
            <person name="Syed K."/>
            <person name="Tsang A."/>
            <person name="Wiebenga A."/>
            <person name="Young D."/>
            <person name="Pisabarro A."/>
            <person name="Eastwood D.C."/>
            <person name="Martin F."/>
            <person name="Cullen D."/>
            <person name="Grigoriev I.V."/>
            <person name="Hibbett D.S."/>
        </authorList>
    </citation>
    <scope>NUCLEOTIDE SEQUENCE</scope>
    <source>
        <strain evidence="6">FP-58527</strain>
    </source>
</reference>
<dbReference type="InParanoid" id="S8FNI6"/>
<organism evidence="5 6">
    <name type="scientific">Fomitopsis schrenkii</name>
    <name type="common">Brown rot fungus</name>
    <dbReference type="NCBI Taxonomy" id="2126942"/>
    <lineage>
        <taxon>Eukaryota</taxon>
        <taxon>Fungi</taxon>
        <taxon>Dikarya</taxon>
        <taxon>Basidiomycota</taxon>
        <taxon>Agaricomycotina</taxon>
        <taxon>Agaricomycetes</taxon>
        <taxon>Polyporales</taxon>
        <taxon>Fomitopsis</taxon>
    </lineage>
</organism>
<keyword evidence="2" id="KW-0689">Ribosomal protein</keyword>
<dbReference type="OrthoDB" id="1654884at2759"/>
<dbReference type="InterPro" id="IPR036967">
    <property type="entry name" value="Ribosomal_uS11_sf"/>
</dbReference>
<proteinExistence type="inferred from homology"/>
<dbReference type="Proteomes" id="UP000015241">
    <property type="component" value="Unassembled WGS sequence"/>
</dbReference>
<protein>
    <recommendedName>
        <fullName evidence="7">Translational machinery component</fullName>
    </recommendedName>
</protein>
<dbReference type="GO" id="GO:1990904">
    <property type="term" value="C:ribonucleoprotein complex"/>
    <property type="evidence" value="ECO:0007669"/>
    <property type="project" value="UniProtKB-KW"/>
</dbReference>
<dbReference type="AlphaFoldDB" id="S8FNI6"/>
<keyword evidence="6" id="KW-1185">Reference proteome</keyword>
<accession>S8FNI6</accession>
<evidence type="ECO:0000256" key="3">
    <source>
        <dbReference type="ARBA" id="ARBA00023274"/>
    </source>
</evidence>
<dbReference type="GO" id="GO:0005840">
    <property type="term" value="C:ribosome"/>
    <property type="evidence" value="ECO:0007669"/>
    <property type="project" value="UniProtKB-KW"/>
</dbReference>
<evidence type="ECO:0000256" key="1">
    <source>
        <dbReference type="ARBA" id="ARBA00006194"/>
    </source>
</evidence>
<evidence type="ECO:0000256" key="2">
    <source>
        <dbReference type="ARBA" id="ARBA00022980"/>
    </source>
</evidence>
<sequence length="212" mass="23011">MSLLRQRIVCLPLLRQPCRIAALSTQAPTSNVAFFEELSSPSTSTSPPSFPSPSAQNGNPPPKGEVYAAVNPLEANQSRTAAVAQRRLQGELYGIYCKAQRYNTIISATRPTGHIIKTVSAGALGFKGVNRRSFEAGYQCATSAFKVLEEALERDKDAKWQLFLNGFGPGREAIQKAVTAAEGHALKRKLARVVDKTPIKIGGTRAKKMKRL</sequence>
<evidence type="ECO:0000313" key="5">
    <source>
        <dbReference type="EMBL" id="EPT02831.1"/>
    </source>
</evidence>
<keyword evidence="3" id="KW-0687">Ribonucleoprotein</keyword>
<dbReference type="eggNOG" id="ENOG502S752">
    <property type="taxonomic scope" value="Eukaryota"/>
</dbReference>